<dbReference type="InterPro" id="IPR036396">
    <property type="entry name" value="Cyt_P450_sf"/>
</dbReference>
<evidence type="ECO:0000256" key="7">
    <source>
        <dbReference type="ARBA" id="ARBA00022723"/>
    </source>
</evidence>
<comment type="pathway">
    <text evidence="3">Secondary metabolite biosynthesis; terpenoid biosynthesis.</text>
</comment>
<dbReference type="InterPro" id="IPR001128">
    <property type="entry name" value="Cyt_P450"/>
</dbReference>
<evidence type="ECO:0000256" key="11">
    <source>
        <dbReference type="ARBA" id="ARBA00023033"/>
    </source>
</evidence>
<evidence type="ECO:0000256" key="13">
    <source>
        <dbReference type="PIRSR" id="PIRSR602403-1"/>
    </source>
</evidence>
<dbReference type="PANTHER" id="PTHR24305">
    <property type="entry name" value="CYTOCHROME P450"/>
    <property type="match status" value="1"/>
</dbReference>
<evidence type="ECO:0000256" key="5">
    <source>
        <dbReference type="ARBA" id="ARBA00022617"/>
    </source>
</evidence>
<evidence type="ECO:0000256" key="10">
    <source>
        <dbReference type="ARBA" id="ARBA00023004"/>
    </source>
</evidence>
<evidence type="ECO:0000256" key="1">
    <source>
        <dbReference type="ARBA" id="ARBA00001971"/>
    </source>
</evidence>
<keyword evidence="11 14" id="KW-0503">Monooxygenase</keyword>
<keyword evidence="17" id="KW-1185">Reference proteome</keyword>
<evidence type="ECO:0000256" key="15">
    <source>
        <dbReference type="SAM" id="Phobius"/>
    </source>
</evidence>
<dbReference type="Pfam" id="PF00067">
    <property type="entry name" value="p450"/>
    <property type="match status" value="1"/>
</dbReference>
<evidence type="ECO:0000256" key="12">
    <source>
        <dbReference type="ARBA" id="ARBA00023136"/>
    </source>
</evidence>
<accession>A0AAD7IXE6</accession>
<organism evidence="16 17">
    <name type="scientific">Mycena maculata</name>
    <dbReference type="NCBI Taxonomy" id="230809"/>
    <lineage>
        <taxon>Eukaryota</taxon>
        <taxon>Fungi</taxon>
        <taxon>Dikarya</taxon>
        <taxon>Basidiomycota</taxon>
        <taxon>Agaricomycotina</taxon>
        <taxon>Agaricomycetes</taxon>
        <taxon>Agaricomycetidae</taxon>
        <taxon>Agaricales</taxon>
        <taxon>Marasmiineae</taxon>
        <taxon>Mycenaceae</taxon>
        <taxon>Mycena</taxon>
    </lineage>
</organism>
<evidence type="ECO:0000256" key="2">
    <source>
        <dbReference type="ARBA" id="ARBA00004370"/>
    </source>
</evidence>
<dbReference type="InterPro" id="IPR017972">
    <property type="entry name" value="Cyt_P450_CS"/>
</dbReference>
<keyword evidence="9 14" id="KW-0560">Oxidoreductase</keyword>
<protein>
    <submittedName>
        <fullName evidence="16">Cytochrome P450</fullName>
    </submittedName>
</protein>
<keyword evidence="5 13" id="KW-0349">Heme</keyword>
<dbReference type="Gene3D" id="1.10.630.10">
    <property type="entry name" value="Cytochrome P450"/>
    <property type="match status" value="1"/>
</dbReference>
<evidence type="ECO:0000256" key="9">
    <source>
        <dbReference type="ARBA" id="ARBA00023002"/>
    </source>
</evidence>
<keyword evidence="12 15" id="KW-0472">Membrane</keyword>
<name>A0AAD7IXE6_9AGAR</name>
<keyword evidence="10 13" id="KW-0408">Iron</keyword>
<proteinExistence type="inferred from homology"/>
<reference evidence="16" key="1">
    <citation type="submission" date="2023-03" db="EMBL/GenBank/DDBJ databases">
        <title>Massive genome expansion in bonnet fungi (Mycena s.s.) driven by repeated elements and novel gene families across ecological guilds.</title>
        <authorList>
            <consortium name="Lawrence Berkeley National Laboratory"/>
            <person name="Harder C.B."/>
            <person name="Miyauchi S."/>
            <person name="Viragh M."/>
            <person name="Kuo A."/>
            <person name="Thoen E."/>
            <person name="Andreopoulos B."/>
            <person name="Lu D."/>
            <person name="Skrede I."/>
            <person name="Drula E."/>
            <person name="Henrissat B."/>
            <person name="Morin E."/>
            <person name="Kohler A."/>
            <person name="Barry K."/>
            <person name="LaButti K."/>
            <person name="Morin E."/>
            <person name="Salamov A."/>
            <person name="Lipzen A."/>
            <person name="Mereny Z."/>
            <person name="Hegedus B."/>
            <person name="Baldrian P."/>
            <person name="Stursova M."/>
            <person name="Weitz H."/>
            <person name="Taylor A."/>
            <person name="Grigoriev I.V."/>
            <person name="Nagy L.G."/>
            <person name="Martin F."/>
            <person name="Kauserud H."/>
        </authorList>
    </citation>
    <scope>NUCLEOTIDE SEQUENCE</scope>
    <source>
        <strain evidence="16">CBHHK188m</strain>
    </source>
</reference>
<dbReference type="PRINTS" id="PR00465">
    <property type="entry name" value="EP450IV"/>
</dbReference>
<comment type="similarity">
    <text evidence="4 14">Belongs to the cytochrome P450 family.</text>
</comment>
<dbReference type="InterPro" id="IPR002403">
    <property type="entry name" value="Cyt_P450_E_grp-IV"/>
</dbReference>
<feature type="transmembrane region" description="Helical" evidence="15">
    <location>
        <begin position="30"/>
        <end position="50"/>
    </location>
</feature>
<dbReference type="AlphaFoldDB" id="A0AAD7IXE6"/>
<comment type="subcellular location">
    <subcellularLocation>
        <location evidence="2">Membrane</location>
    </subcellularLocation>
</comment>
<evidence type="ECO:0000256" key="3">
    <source>
        <dbReference type="ARBA" id="ARBA00004721"/>
    </source>
</evidence>
<gene>
    <name evidence="16" type="ORF">DFH07DRAFT_524780</name>
</gene>
<dbReference type="InterPro" id="IPR050121">
    <property type="entry name" value="Cytochrome_P450_monoxygenase"/>
</dbReference>
<dbReference type="PANTHER" id="PTHR24305:SF166">
    <property type="entry name" value="CYTOCHROME P450 12A4, MITOCHONDRIAL-RELATED"/>
    <property type="match status" value="1"/>
</dbReference>
<keyword evidence="8 15" id="KW-1133">Transmembrane helix</keyword>
<feature type="binding site" description="axial binding residue" evidence="13">
    <location>
        <position position="508"/>
    </location>
    <ligand>
        <name>heme</name>
        <dbReference type="ChEBI" id="CHEBI:30413"/>
    </ligand>
    <ligandPart>
        <name>Fe</name>
        <dbReference type="ChEBI" id="CHEBI:18248"/>
    </ligandPart>
</feature>
<dbReference type="PROSITE" id="PS00086">
    <property type="entry name" value="CYTOCHROME_P450"/>
    <property type="match status" value="1"/>
</dbReference>
<evidence type="ECO:0000313" key="17">
    <source>
        <dbReference type="Proteomes" id="UP001215280"/>
    </source>
</evidence>
<evidence type="ECO:0000256" key="14">
    <source>
        <dbReference type="RuleBase" id="RU000461"/>
    </source>
</evidence>
<dbReference type="GO" id="GO:0020037">
    <property type="term" value="F:heme binding"/>
    <property type="evidence" value="ECO:0007669"/>
    <property type="project" value="InterPro"/>
</dbReference>
<dbReference type="SUPFAM" id="SSF48264">
    <property type="entry name" value="Cytochrome P450"/>
    <property type="match status" value="1"/>
</dbReference>
<evidence type="ECO:0000313" key="16">
    <source>
        <dbReference type="EMBL" id="KAJ7751751.1"/>
    </source>
</evidence>
<dbReference type="EMBL" id="JARJLG010000077">
    <property type="protein sequence ID" value="KAJ7751751.1"/>
    <property type="molecule type" value="Genomic_DNA"/>
</dbReference>
<evidence type="ECO:0000256" key="4">
    <source>
        <dbReference type="ARBA" id="ARBA00010617"/>
    </source>
</evidence>
<evidence type="ECO:0000256" key="6">
    <source>
        <dbReference type="ARBA" id="ARBA00022692"/>
    </source>
</evidence>
<dbReference type="GO" id="GO:0004497">
    <property type="term" value="F:monooxygenase activity"/>
    <property type="evidence" value="ECO:0007669"/>
    <property type="project" value="UniProtKB-KW"/>
</dbReference>
<comment type="caution">
    <text evidence="16">The sequence shown here is derived from an EMBL/GenBank/DDBJ whole genome shotgun (WGS) entry which is preliminary data.</text>
</comment>
<dbReference type="GO" id="GO:0016020">
    <property type="term" value="C:membrane"/>
    <property type="evidence" value="ECO:0007669"/>
    <property type="project" value="UniProtKB-SubCell"/>
</dbReference>
<sequence length="571" mass="63546">MSRFIRYDNKISLRFYLAVNVAIMSSLPPLHLGVTTCAIVVAASTVAWSLGRRLLRTSLRDIPGPKSDSWVTGNLLAFFSPQAYEWHGNLVEAFGSAVRFHGFFGDEQMYFTDPYAINHILKSGDVFEEQSYFLEGNKLWFGLGLLSTVGDMHKRQRRTISPVFSSSHMRDLTPMAYSIARDLRTYMTAEVTAGGSPELDIHDWMSRASLDFISKCGMGYSFDALDITKPNAYRDIVKNFIPVLVRTALIRQTIPWAVRLGPVWVRRWAVAVAPFEHVTVLKHFSEILWNTAVEVLTSKQEALAKGDASVAEQIGQGKDIMSILLRNNSKLKWGEQLPQEELLGQISTLIFTAQDTTAAALSRMFQVLADHPDVQQQLRLEVTTAHTVGDLTYAELMGLPLLDAVCRETLRMYPPVAFTLRTTLADAVVPLQRPIKGKSGKTHNSVHIPANTDVCVGIIGANKDKAIWGEDADEWKPSRWLAEMPAAVQDLPGIYSNMLTFGTGPRSCIGLKFAELEMKILASTLLGQFSFEPPATEIAWQLGNIQVPYAKGTEESLRPNLPLKVSMLKDI</sequence>
<comment type="cofactor">
    <cofactor evidence="1 13">
        <name>heme</name>
        <dbReference type="ChEBI" id="CHEBI:30413"/>
    </cofactor>
</comment>
<dbReference type="Proteomes" id="UP001215280">
    <property type="component" value="Unassembled WGS sequence"/>
</dbReference>
<keyword evidence="6 15" id="KW-0812">Transmembrane</keyword>
<dbReference type="CDD" id="cd11069">
    <property type="entry name" value="CYP_FUM15-like"/>
    <property type="match status" value="1"/>
</dbReference>
<keyword evidence="7 13" id="KW-0479">Metal-binding</keyword>
<dbReference type="GO" id="GO:0016705">
    <property type="term" value="F:oxidoreductase activity, acting on paired donors, with incorporation or reduction of molecular oxygen"/>
    <property type="evidence" value="ECO:0007669"/>
    <property type="project" value="InterPro"/>
</dbReference>
<dbReference type="GO" id="GO:0005506">
    <property type="term" value="F:iron ion binding"/>
    <property type="evidence" value="ECO:0007669"/>
    <property type="project" value="InterPro"/>
</dbReference>
<dbReference type="PRINTS" id="PR00385">
    <property type="entry name" value="P450"/>
</dbReference>
<evidence type="ECO:0000256" key="8">
    <source>
        <dbReference type="ARBA" id="ARBA00022989"/>
    </source>
</evidence>